<accession>A0ABW7Q0P6</accession>
<name>A0ABW7Q0P6_9GAMM</name>
<proteinExistence type="predicted"/>
<dbReference type="InterPro" id="IPR036380">
    <property type="entry name" value="Isochorismatase-like_sf"/>
</dbReference>
<evidence type="ECO:0000313" key="4">
    <source>
        <dbReference type="Proteomes" id="UP001611251"/>
    </source>
</evidence>
<dbReference type="InterPro" id="IPR050272">
    <property type="entry name" value="Isochorismatase-like_hydrls"/>
</dbReference>
<protein>
    <submittedName>
        <fullName evidence="3">Isochorismatase family protein</fullName>
    </submittedName>
</protein>
<dbReference type="SUPFAM" id="SSF52499">
    <property type="entry name" value="Isochorismatase-like hydrolases"/>
    <property type="match status" value="1"/>
</dbReference>
<dbReference type="EMBL" id="JBGFSN010000011">
    <property type="protein sequence ID" value="MFH8136151.1"/>
    <property type="molecule type" value="Genomic_DNA"/>
</dbReference>
<dbReference type="PANTHER" id="PTHR43540">
    <property type="entry name" value="PEROXYUREIDOACRYLATE/UREIDOACRYLATE AMIDOHYDROLASE-RELATED"/>
    <property type="match status" value="1"/>
</dbReference>
<evidence type="ECO:0000313" key="3">
    <source>
        <dbReference type="EMBL" id="MFH8136151.1"/>
    </source>
</evidence>
<dbReference type="Pfam" id="PF00857">
    <property type="entry name" value="Isochorismatase"/>
    <property type="match status" value="1"/>
</dbReference>
<feature type="domain" description="Isochorismatase-like" evidence="2">
    <location>
        <begin position="4"/>
        <end position="143"/>
    </location>
</feature>
<comment type="caution">
    <text evidence="3">The sequence shown here is derived from an EMBL/GenBank/DDBJ whole genome shotgun (WGS) entry which is preliminary data.</text>
</comment>
<dbReference type="InterPro" id="IPR000868">
    <property type="entry name" value="Isochorismatase-like_dom"/>
</dbReference>
<keyword evidence="1" id="KW-0378">Hydrolase</keyword>
<dbReference type="Proteomes" id="UP001611251">
    <property type="component" value="Unassembled WGS sequence"/>
</dbReference>
<evidence type="ECO:0000256" key="1">
    <source>
        <dbReference type="ARBA" id="ARBA00022801"/>
    </source>
</evidence>
<reference evidence="3 4" key="1">
    <citation type="submission" date="2024-08" db="EMBL/GenBank/DDBJ databases">
        <title>Pantoea ronii - a newly identified human opportunistic pathogen.</title>
        <authorList>
            <person name="Keidar-Friedman D."/>
            <person name="Sorek N."/>
            <person name="Leshin-Carmel D."/>
            <person name="Tsur A."/>
            <person name="Amsalem M."/>
            <person name="Tolkach D."/>
            <person name="Brosh-Nissimov T."/>
        </authorList>
    </citation>
    <scope>NUCLEOTIDE SEQUENCE [LARGE SCALE GENOMIC DNA]</scope>
    <source>
        <strain evidence="3 4">AA23256</strain>
    </source>
</reference>
<evidence type="ECO:0000259" key="2">
    <source>
        <dbReference type="Pfam" id="PF00857"/>
    </source>
</evidence>
<dbReference type="RefSeq" id="WP_397217654.1">
    <property type="nucleotide sequence ID" value="NZ_JBGFSN010000011.1"/>
</dbReference>
<dbReference type="Gene3D" id="3.40.50.850">
    <property type="entry name" value="Isochorismatase-like"/>
    <property type="match status" value="1"/>
</dbReference>
<dbReference type="PANTHER" id="PTHR43540:SF6">
    <property type="entry name" value="ISOCHORISMATASE-LIKE DOMAIN-CONTAINING PROTEIN"/>
    <property type="match status" value="1"/>
</dbReference>
<gene>
    <name evidence="3" type="ORF">ABU178_18540</name>
</gene>
<organism evidence="3 4">
    <name type="scientific">Pantoea osteomyelitidis</name>
    <dbReference type="NCBI Taxonomy" id="3230026"/>
    <lineage>
        <taxon>Bacteria</taxon>
        <taxon>Pseudomonadati</taxon>
        <taxon>Pseudomonadota</taxon>
        <taxon>Gammaproteobacteria</taxon>
        <taxon>Enterobacterales</taxon>
        <taxon>Erwiniaceae</taxon>
        <taxon>Pantoea</taxon>
    </lineage>
</organism>
<keyword evidence="4" id="KW-1185">Reference proteome</keyword>
<sequence>MSKSALLVIDVQQSFFHRDYWQEEDYPQFKQKLSQLIAGCQQQGVPVVDVFHVEPDGPFSLASGLVARMPFLNHQATHSVHKHVHNALTESGLLAWLQDQQINHLIISGIRTEQCCETTARVASDLGFNVTFVSEATMTFPMSWKGITLSSADLHHRTEIVLANRFATIKSVDACLQALAPLAV</sequence>